<evidence type="ECO:0000313" key="4">
    <source>
        <dbReference type="Proteomes" id="UP000652219"/>
    </source>
</evidence>
<evidence type="ECO:0000256" key="1">
    <source>
        <dbReference type="ARBA" id="ARBA00022801"/>
    </source>
</evidence>
<dbReference type="Gene3D" id="3.40.50.1820">
    <property type="entry name" value="alpha/beta hydrolase"/>
    <property type="match status" value="1"/>
</dbReference>
<sequence>MPDINLDPNDLSRYANLTILETTYKTVSGHPITTAVLIPKSLADAAASAPVILRYHGGGFVCASNLFPGFFQPWHFELAERHGAVIVSPNFRLVPEAGMDDVLADVEDHWTWVRSELAGFVQRETNGRVSVDTERVLVTGDSAGGYLSLMTGLMHTDEVRGCVAAYPVIDLKHPYFTEGTGGKPTLGVGPLPAAIAEEHIRKVREGELPGILSADPKFERAGLMFSLTHNGLSKDLFPGEKRHLFPLDLLEDGARFPRGGAFVFHGRDDTVVPVEGSVKLEEKVAELDPGSGFRLCSRPGEHGFDHDAILDEEWLAGGLEKLVEAWLR</sequence>
<feature type="domain" description="Alpha/beta hydrolase fold-3" evidence="2">
    <location>
        <begin position="53"/>
        <end position="172"/>
    </location>
</feature>
<keyword evidence="1" id="KW-0378">Hydrolase</keyword>
<evidence type="ECO:0000313" key="3">
    <source>
        <dbReference type="EMBL" id="KAF6808483.1"/>
    </source>
</evidence>
<dbReference type="EMBL" id="WIGN01000117">
    <property type="protein sequence ID" value="KAF6808483.1"/>
    <property type="molecule type" value="Genomic_DNA"/>
</dbReference>
<proteinExistence type="predicted"/>
<evidence type="ECO:0000259" key="2">
    <source>
        <dbReference type="Pfam" id="PF07859"/>
    </source>
</evidence>
<accession>A0A8H6J8X2</accession>
<dbReference type="AlphaFoldDB" id="A0A8H6J8X2"/>
<dbReference type="PANTHER" id="PTHR48081:SF3">
    <property type="entry name" value="ALPHA_BETA HYDROLASE FOLD-3 DOMAIN-CONTAINING PROTEIN"/>
    <property type="match status" value="1"/>
</dbReference>
<dbReference type="SUPFAM" id="SSF53474">
    <property type="entry name" value="alpha/beta-Hydrolases"/>
    <property type="match status" value="1"/>
</dbReference>
<dbReference type="Pfam" id="PF07859">
    <property type="entry name" value="Abhydrolase_3"/>
    <property type="match status" value="1"/>
</dbReference>
<protein>
    <recommendedName>
        <fullName evidence="2">Alpha/beta hydrolase fold-3 domain-containing protein</fullName>
    </recommendedName>
</protein>
<dbReference type="InterPro" id="IPR013094">
    <property type="entry name" value="AB_hydrolase_3"/>
</dbReference>
<keyword evidence="4" id="KW-1185">Reference proteome</keyword>
<reference evidence="3 4" key="1">
    <citation type="journal article" date="2020" name="Phytopathology">
        <title>Genome Sequence Resources of Colletotrichum truncatum, C. plurivorum, C. musicola, and C. sojae: Four Species Pathogenic to Soybean (Glycine max).</title>
        <authorList>
            <person name="Rogerio F."/>
            <person name="Boufleur T.R."/>
            <person name="Ciampi-Guillardi M."/>
            <person name="Sukno S.A."/>
            <person name="Thon M.R."/>
            <person name="Massola Junior N.S."/>
            <person name="Baroncelli R."/>
        </authorList>
    </citation>
    <scope>NUCLEOTIDE SEQUENCE [LARGE SCALE GENOMIC DNA]</scope>
    <source>
        <strain evidence="3 4">LFN0009</strain>
    </source>
</reference>
<dbReference type="InterPro" id="IPR050300">
    <property type="entry name" value="GDXG_lipolytic_enzyme"/>
</dbReference>
<dbReference type="Proteomes" id="UP000652219">
    <property type="component" value="Unassembled WGS sequence"/>
</dbReference>
<comment type="caution">
    <text evidence="3">The sequence shown here is derived from an EMBL/GenBank/DDBJ whole genome shotgun (WGS) entry which is preliminary data.</text>
</comment>
<name>A0A8H6J8X2_9PEZI</name>
<gene>
    <name evidence="3" type="ORF">CSOJ01_07526</name>
</gene>
<organism evidence="3 4">
    <name type="scientific">Colletotrichum sojae</name>
    <dbReference type="NCBI Taxonomy" id="2175907"/>
    <lineage>
        <taxon>Eukaryota</taxon>
        <taxon>Fungi</taxon>
        <taxon>Dikarya</taxon>
        <taxon>Ascomycota</taxon>
        <taxon>Pezizomycotina</taxon>
        <taxon>Sordariomycetes</taxon>
        <taxon>Hypocreomycetidae</taxon>
        <taxon>Glomerellales</taxon>
        <taxon>Glomerellaceae</taxon>
        <taxon>Colletotrichum</taxon>
        <taxon>Colletotrichum orchidearum species complex</taxon>
    </lineage>
</organism>
<dbReference type="GO" id="GO:0016787">
    <property type="term" value="F:hydrolase activity"/>
    <property type="evidence" value="ECO:0007669"/>
    <property type="project" value="UniProtKB-KW"/>
</dbReference>
<dbReference type="PANTHER" id="PTHR48081">
    <property type="entry name" value="AB HYDROLASE SUPERFAMILY PROTEIN C4A8.06C"/>
    <property type="match status" value="1"/>
</dbReference>
<dbReference type="InterPro" id="IPR029058">
    <property type="entry name" value="AB_hydrolase_fold"/>
</dbReference>